<organism evidence="1 2">
    <name type="scientific">Micromonospora nigra</name>
    <dbReference type="NCBI Taxonomy" id="145857"/>
    <lineage>
        <taxon>Bacteria</taxon>
        <taxon>Bacillati</taxon>
        <taxon>Actinomycetota</taxon>
        <taxon>Actinomycetes</taxon>
        <taxon>Micromonosporales</taxon>
        <taxon>Micromonosporaceae</taxon>
        <taxon>Micromonospora</taxon>
    </lineage>
</organism>
<dbReference type="AlphaFoldDB" id="A0A1C6RKU8"/>
<dbReference type="RefSeq" id="WP_139128852.1">
    <property type="nucleotide sequence ID" value="NZ_FMHT01000003.1"/>
</dbReference>
<reference evidence="1 2" key="1">
    <citation type="submission" date="2016-06" db="EMBL/GenBank/DDBJ databases">
        <authorList>
            <person name="Kjaerup R.B."/>
            <person name="Dalgaard T.S."/>
            <person name="Juul-Madsen H.R."/>
        </authorList>
    </citation>
    <scope>NUCLEOTIDE SEQUENCE [LARGE SCALE GENOMIC DNA]</scope>
    <source>
        <strain evidence="1 2">DSM 43818</strain>
    </source>
</reference>
<gene>
    <name evidence="1" type="ORF">GA0070616_1345</name>
</gene>
<evidence type="ECO:0000313" key="1">
    <source>
        <dbReference type="EMBL" id="SCL17728.1"/>
    </source>
</evidence>
<keyword evidence="2" id="KW-1185">Reference proteome</keyword>
<dbReference type="Proteomes" id="UP000199699">
    <property type="component" value="Unassembled WGS sequence"/>
</dbReference>
<evidence type="ECO:0000313" key="2">
    <source>
        <dbReference type="Proteomes" id="UP000199699"/>
    </source>
</evidence>
<dbReference type="EMBL" id="FMHT01000003">
    <property type="protein sequence ID" value="SCL17728.1"/>
    <property type="molecule type" value="Genomic_DNA"/>
</dbReference>
<sequence>MSSTPPTAGEHRLLLAESVPVLPACQLMLAALDADGPQVRHLIDRADPQALIASLMKLCAFMGVAAYGPHLRAQIAVLAADRDIHGEAGIDRV</sequence>
<dbReference type="STRING" id="145857.GA0070616_1345"/>
<name>A0A1C6RKU8_9ACTN</name>
<protein>
    <submittedName>
        <fullName evidence="1">Uncharacterized protein</fullName>
    </submittedName>
</protein>
<accession>A0A1C6RKU8</accession>
<proteinExistence type="predicted"/>